<evidence type="ECO:0000313" key="2">
    <source>
        <dbReference type="Proteomes" id="UP001607302"/>
    </source>
</evidence>
<accession>A0ABD2B928</accession>
<gene>
    <name evidence="1" type="ORF">V1478_006006</name>
</gene>
<name>A0ABD2B928_VESSQ</name>
<reference evidence="1 2" key="1">
    <citation type="journal article" date="2024" name="Ann. Entomol. Soc. Am.">
        <title>Genomic analyses of the southern and eastern yellowjacket wasps (Hymenoptera: Vespidae) reveal evolutionary signatures of social life.</title>
        <authorList>
            <person name="Catto M.A."/>
            <person name="Caine P.B."/>
            <person name="Orr S.E."/>
            <person name="Hunt B.G."/>
            <person name="Goodisman M.A.D."/>
        </authorList>
    </citation>
    <scope>NUCLEOTIDE SEQUENCE [LARGE SCALE GENOMIC DNA]</scope>
    <source>
        <strain evidence="1">233</strain>
        <tissue evidence="1">Head and thorax</tissue>
    </source>
</reference>
<keyword evidence="2" id="KW-1185">Reference proteome</keyword>
<proteinExistence type="predicted"/>
<comment type="caution">
    <text evidence="1">The sequence shown here is derived from an EMBL/GenBank/DDBJ whole genome shotgun (WGS) entry which is preliminary data.</text>
</comment>
<dbReference type="Proteomes" id="UP001607302">
    <property type="component" value="Unassembled WGS sequence"/>
</dbReference>
<evidence type="ECO:0000313" key="1">
    <source>
        <dbReference type="EMBL" id="KAL2729217.1"/>
    </source>
</evidence>
<protein>
    <submittedName>
        <fullName evidence="1">Uncharacterized protein</fullName>
    </submittedName>
</protein>
<organism evidence="1 2">
    <name type="scientific">Vespula squamosa</name>
    <name type="common">Southern yellow jacket</name>
    <name type="synonym">Wasp</name>
    <dbReference type="NCBI Taxonomy" id="30214"/>
    <lineage>
        <taxon>Eukaryota</taxon>
        <taxon>Metazoa</taxon>
        <taxon>Ecdysozoa</taxon>
        <taxon>Arthropoda</taxon>
        <taxon>Hexapoda</taxon>
        <taxon>Insecta</taxon>
        <taxon>Pterygota</taxon>
        <taxon>Neoptera</taxon>
        <taxon>Endopterygota</taxon>
        <taxon>Hymenoptera</taxon>
        <taxon>Apocrita</taxon>
        <taxon>Aculeata</taxon>
        <taxon>Vespoidea</taxon>
        <taxon>Vespidae</taxon>
        <taxon>Vespinae</taxon>
        <taxon>Vespula</taxon>
    </lineage>
</organism>
<dbReference type="EMBL" id="JAUDFV010000131">
    <property type="protein sequence ID" value="KAL2729217.1"/>
    <property type="molecule type" value="Genomic_DNA"/>
</dbReference>
<dbReference type="AlphaFoldDB" id="A0ABD2B928"/>
<sequence>MLNRKFLDGLPRSSNTDMDTDMDIEIFSMRNCATANTTRNNAEKLAWLREEISLNAIPCQVKKGKRRILPFEEILKEGVK</sequence>